<dbReference type="EMBL" id="BSPG01000014">
    <property type="protein sequence ID" value="GLS44697.1"/>
    <property type="molecule type" value="Genomic_DNA"/>
</dbReference>
<reference evidence="2" key="1">
    <citation type="journal article" date="2019" name="Int. J. Syst. Evol. Microbiol.">
        <title>The Global Catalogue of Microorganisms (GCM) 10K type strain sequencing project: providing services to taxonomists for standard genome sequencing and annotation.</title>
        <authorList>
            <consortium name="The Broad Institute Genomics Platform"/>
            <consortium name="The Broad Institute Genome Sequencing Center for Infectious Disease"/>
            <person name="Wu L."/>
            <person name="Ma J."/>
        </authorList>
    </citation>
    <scope>NUCLEOTIDE SEQUENCE [LARGE SCALE GENOMIC DNA]</scope>
    <source>
        <strain evidence="2">NBRC 107710</strain>
    </source>
</reference>
<protein>
    <submittedName>
        <fullName evidence="1">Uncharacterized protein</fullName>
    </submittedName>
</protein>
<comment type="caution">
    <text evidence="1">The sequence shown here is derived from an EMBL/GenBank/DDBJ whole genome shotgun (WGS) entry which is preliminary data.</text>
</comment>
<gene>
    <name evidence="1" type="ORF">GCM10007884_26850</name>
</gene>
<evidence type="ECO:0000313" key="1">
    <source>
        <dbReference type="EMBL" id="GLS44697.1"/>
    </source>
</evidence>
<keyword evidence="2" id="KW-1185">Reference proteome</keyword>
<evidence type="ECO:0000313" key="2">
    <source>
        <dbReference type="Proteomes" id="UP001156881"/>
    </source>
</evidence>
<organism evidence="1 2">
    <name type="scientific">Methylobacterium brachythecii</name>
    <dbReference type="NCBI Taxonomy" id="1176177"/>
    <lineage>
        <taxon>Bacteria</taxon>
        <taxon>Pseudomonadati</taxon>
        <taxon>Pseudomonadota</taxon>
        <taxon>Alphaproteobacteria</taxon>
        <taxon>Hyphomicrobiales</taxon>
        <taxon>Methylobacteriaceae</taxon>
        <taxon>Methylobacterium</taxon>
    </lineage>
</organism>
<sequence>MSEVHIDEDAGGVVDPDPSLVDACQPAFRDRLDGTGQGTVAIGPVTQNDDAAGCQGVPLSMSIPEARAQARDRNLSASIVDETFPERGE</sequence>
<accession>A0ABQ6D2V2</accession>
<dbReference type="Proteomes" id="UP001156881">
    <property type="component" value="Unassembled WGS sequence"/>
</dbReference>
<name>A0ABQ6D2V2_9HYPH</name>
<proteinExistence type="predicted"/>